<feature type="compositionally biased region" description="Low complexity" evidence="1">
    <location>
        <begin position="145"/>
        <end position="161"/>
    </location>
</feature>
<protein>
    <submittedName>
        <fullName evidence="2">Uncharacterized protein</fullName>
    </submittedName>
</protein>
<proteinExistence type="predicted"/>
<dbReference type="EMBL" id="UYRV01018248">
    <property type="protein sequence ID" value="VDK64449.1"/>
    <property type="molecule type" value="Genomic_DNA"/>
</dbReference>
<evidence type="ECO:0000313" key="2">
    <source>
        <dbReference type="EMBL" id="VDK64449.1"/>
    </source>
</evidence>
<dbReference type="AlphaFoldDB" id="A0A3P6RW80"/>
<sequence>ASHDQGKPWQIEDAYKKEYNIKDKLAPIFCSASHGKPSNTIVNTTGREIITIDSEKSSDSDSDAPLVLFVGRRSGVALPPNASSKDVEKQRKKQEKKQQKEQKEKEKTDKKEKKKQTKPKSEESNAKENGGLDKFMTSATPANGSEQSNTSSSSLLTPQSWSEKRFNSAVDRLKEAWRKRDEEEFMAAASRAAKLLSGVQIDKIPHECHRYAVRHAYDKVKDAEIL</sequence>
<evidence type="ECO:0000256" key="1">
    <source>
        <dbReference type="SAM" id="MobiDB-lite"/>
    </source>
</evidence>
<dbReference type="OrthoDB" id="5821632at2759"/>
<accession>A0A3P6RW80</accession>
<reference evidence="2 3" key="1">
    <citation type="submission" date="2018-11" db="EMBL/GenBank/DDBJ databases">
        <authorList>
            <consortium name="Pathogen Informatics"/>
        </authorList>
    </citation>
    <scope>NUCLEOTIDE SEQUENCE [LARGE SCALE GENOMIC DNA]</scope>
</reference>
<dbReference type="Proteomes" id="UP000271889">
    <property type="component" value="Unassembled WGS sequence"/>
</dbReference>
<keyword evidence="3" id="KW-1185">Reference proteome</keyword>
<evidence type="ECO:0000313" key="3">
    <source>
        <dbReference type="Proteomes" id="UP000271889"/>
    </source>
</evidence>
<organism evidence="2 3">
    <name type="scientific">Cylicostephanus goldi</name>
    <name type="common">Nematode worm</name>
    <dbReference type="NCBI Taxonomy" id="71465"/>
    <lineage>
        <taxon>Eukaryota</taxon>
        <taxon>Metazoa</taxon>
        <taxon>Ecdysozoa</taxon>
        <taxon>Nematoda</taxon>
        <taxon>Chromadorea</taxon>
        <taxon>Rhabditida</taxon>
        <taxon>Rhabditina</taxon>
        <taxon>Rhabditomorpha</taxon>
        <taxon>Strongyloidea</taxon>
        <taxon>Strongylidae</taxon>
        <taxon>Cylicostephanus</taxon>
    </lineage>
</organism>
<gene>
    <name evidence="2" type="ORF">CGOC_LOCUS5867</name>
</gene>
<name>A0A3P6RW80_CYLGO</name>
<feature type="compositionally biased region" description="Basic and acidic residues" evidence="1">
    <location>
        <begin position="96"/>
        <end position="111"/>
    </location>
</feature>
<feature type="non-terminal residue" evidence="2">
    <location>
        <position position="1"/>
    </location>
</feature>
<feature type="region of interest" description="Disordered" evidence="1">
    <location>
        <begin position="71"/>
        <end position="165"/>
    </location>
</feature>